<evidence type="ECO:0000256" key="3">
    <source>
        <dbReference type="ARBA" id="ARBA00009789"/>
    </source>
</evidence>
<dbReference type="InterPro" id="IPR018294">
    <property type="entry name" value="ISPD_synthase_CS"/>
</dbReference>
<dbReference type="InterPro" id="IPR001228">
    <property type="entry name" value="IspD"/>
</dbReference>
<evidence type="ECO:0000256" key="2">
    <source>
        <dbReference type="ARBA" id="ARBA00004787"/>
    </source>
</evidence>
<feature type="site" description="Positions MEP for the nucleophilic attack" evidence="7">
    <location>
        <position position="152"/>
    </location>
</feature>
<keyword evidence="9" id="KW-1185">Reference proteome</keyword>
<comment type="similarity">
    <text evidence="3 7">Belongs to the IspD/TarI cytidylyltransferase family. IspD subfamily.</text>
</comment>
<dbReference type="SUPFAM" id="SSF53448">
    <property type="entry name" value="Nucleotide-diphospho-sugar transferases"/>
    <property type="match status" value="1"/>
</dbReference>
<feature type="site" description="Positions MEP for the nucleophilic attack" evidence="7">
    <location>
        <position position="206"/>
    </location>
</feature>
<reference evidence="8 9" key="1">
    <citation type="submission" date="2018-05" db="EMBL/GenBank/DDBJ databases">
        <title>Abyssibacter profundi OUC007T gen. nov., sp. nov, a marine bacterium isolated from seawater of the Mariana Trench.</title>
        <authorList>
            <person name="Zhou S."/>
        </authorList>
    </citation>
    <scope>NUCLEOTIDE SEQUENCE [LARGE SCALE GENOMIC DNA]</scope>
    <source>
        <strain evidence="8 9">OUC007</strain>
    </source>
</reference>
<keyword evidence="4 7" id="KW-0808">Transferase</keyword>
<sequence>MLYAVVPAAGRGARMDAGLPKQYLQLGGRAVIEHALEPLLDYPELEQLVVVLAPDDQDFATLGVAGHPLLSTCVGGASRADSVLAGLNALDAADVDDWVLVHDAARPCLRPDDLDRLVRQARRSPDGGLLAVPARDTLKQSQEGHASSTLDRSTIWQAQTPQLFRLGLLRQALEQGDRMHITDEASAIELAGGRPRLVQGHGDNLKVTWLDDLPMAEASLRAQGRL</sequence>
<organism evidence="8 9">
    <name type="scientific">Abyssibacter profundi</name>
    <dbReference type="NCBI Taxonomy" id="2182787"/>
    <lineage>
        <taxon>Bacteria</taxon>
        <taxon>Pseudomonadati</taxon>
        <taxon>Pseudomonadota</taxon>
        <taxon>Gammaproteobacteria</taxon>
        <taxon>Chromatiales</taxon>
        <taxon>Oceanococcaceae</taxon>
        <taxon>Abyssibacter</taxon>
    </lineage>
</organism>
<dbReference type="PANTHER" id="PTHR32125:SF4">
    <property type="entry name" value="2-C-METHYL-D-ERYTHRITOL 4-PHOSPHATE CYTIDYLYLTRANSFERASE, CHLOROPLASTIC"/>
    <property type="match status" value="1"/>
</dbReference>
<keyword evidence="6 7" id="KW-0414">Isoprene biosynthesis</keyword>
<feature type="site" description="Transition state stabilizer" evidence="7">
    <location>
        <position position="21"/>
    </location>
</feature>
<accession>A0A363UPI6</accession>
<evidence type="ECO:0000256" key="1">
    <source>
        <dbReference type="ARBA" id="ARBA00001282"/>
    </source>
</evidence>
<protein>
    <recommendedName>
        <fullName evidence="7">2-C-methyl-D-erythritol 4-phosphate cytidylyltransferase</fullName>
        <ecNumber evidence="7">2.7.7.60</ecNumber>
    </recommendedName>
    <alternativeName>
        <fullName evidence="7">4-diphosphocytidyl-2C-methyl-D-erythritol synthase</fullName>
    </alternativeName>
    <alternativeName>
        <fullName evidence="7">MEP cytidylyltransferase</fullName>
        <shortName evidence="7">MCT</shortName>
    </alternativeName>
</protein>
<comment type="function">
    <text evidence="7">Catalyzes the formation of 4-diphosphocytidyl-2-C-methyl-D-erythritol from CTP and 2-C-methyl-D-erythritol 4-phosphate (MEP).</text>
</comment>
<dbReference type="InterPro" id="IPR034683">
    <property type="entry name" value="IspD/TarI"/>
</dbReference>
<dbReference type="RefSeq" id="WP_109718885.1">
    <property type="nucleotide sequence ID" value="NZ_QEQK01000002.1"/>
</dbReference>
<dbReference type="GO" id="GO:0050518">
    <property type="term" value="F:2-C-methyl-D-erythritol 4-phosphate cytidylyltransferase activity"/>
    <property type="evidence" value="ECO:0007669"/>
    <property type="project" value="UniProtKB-UniRule"/>
</dbReference>
<dbReference type="NCBIfam" id="TIGR00453">
    <property type="entry name" value="ispD"/>
    <property type="match status" value="1"/>
</dbReference>
<evidence type="ECO:0000256" key="7">
    <source>
        <dbReference type="HAMAP-Rule" id="MF_00108"/>
    </source>
</evidence>
<dbReference type="Pfam" id="PF01128">
    <property type="entry name" value="IspD"/>
    <property type="match status" value="1"/>
</dbReference>
<name>A0A363UPI6_9GAMM</name>
<dbReference type="OrthoDB" id="9806837at2"/>
<keyword evidence="5 7" id="KW-0548">Nucleotidyltransferase</keyword>
<dbReference type="InterPro" id="IPR050088">
    <property type="entry name" value="IspD/TarI_cytidylyltransf_bact"/>
</dbReference>
<dbReference type="CDD" id="cd02516">
    <property type="entry name" value="CDP-ME_synthetase"/>
    <property type="match status" value="1"/>
</dbReference>
<dbReference type="PROSITE" id="PS01295">
    <property type="entry name" value="ISPD"/>
    <property type="match status" value="1"/>
</dbReference>
<comment type="pathway">
    <text evidence="2 7">Isoprenoid biosynthesis; isopentenyl diphosphate biosynthesis via DXP pathway; isopentenyl diphosphate from 1-deoxy-D-xylulose 5-phosphate: step 2/6.</text>
</comment>
<evidence type="ECO:0000256" key="4">
    <source>
        <dbReference type="ARBA" id="ARBA00022679"/>
    </source>
</evidence>
<dbReference type="PANTHER" id="PTHR32125">
    <property type="entry name" value="2-C-METHYL-D-ERYTHRITOL 4-PHOSPHATE CYTIDYLYLTRANSFERASE, CHLOROPLASTIC"/>
    <property type="match status" value="1"/>
</dbReference>
<evidence type="ECO:0000313" key="8">
    <source>
        <dbReference type="EMBL" id="PWN57381.1"/>
    </source>
</evidence>
<feature type="site" description="Transition state stabilizer" evidence="7">
    <location>
        <position position="14"/>
    </location>
</feature>
<evidence type="ECO:0000256" key="6">
    <source>
        <dbReference type="ARBA" id="ARBA00023229"/>
    </source>
</evidence>
<proteinExistence type="inferred from homology"/>
<evidence type="ECO:0000313" key="9">
    <source>
        <dbReference type="Proteomes" id="UP000251800"/>
    </source>
</evidence>
<evidence type="ECO:0000256" key="5">
    <source>
        <dbReference type="ARBA" id="ARBA00022695"/>
    </source>
</evidence>
<gene>
    <name evidence="7" type="primary">ispD</name>
    <name evidence="8" type="ORF">DEH80_02480</name>
</gene>
<comment type="catalytic activity">
    <reaction evidence="1 7">
        <text>2-C-methyl-D-erythritol 4-phosphate + CTP + H(+) = 4-CDP-2-C-methyl-D-erythritol + diphosphate</text>
        <dbReference type="Rhea" id="RHEA:13429"/>
        <dbReference type="ChEBI" id="CHEBI:15378"/>
        <dbReference type="ChEBI" id="CHEBI:33019"/>
        <dbReference type="ChEBI" id="CHEBI:37563"/>
        <dbReference type="ChEBI" id="CHEBI:57823"/>
        <dbReference type="ChEBI" id="CHEBI:58262"/>
        <dbReference type="EC" id="2.7.7.60"/>
    </reaction>
</comment>
<dbReference type="Proteomes" id="UP000251800">
    <property type="component" value="Unassembled WGS sequence"/>
</dbReference>
<dbReference type="UniPathway" id="UPA00056">
    <property type="reaction ID" value="UER00093"/>
</dbReference>
<dbReference type="EMBL" id="QEQK01000002">
    <property type="protein sequence ID" value="PWN57381.1"/>
    <property type="molecule type" value="Genomic_DNA"/>
</dbReference>
<comment type="caution">
    <text evidence="8">The sequence shown here is derived from an EMBL/GenBank/DDBJ whole genome shotgun (WGS) entry which is preliminary data.</text>
</comment>
<dbReference type="GO" id="GO:0019288">
    <property type="term" value="P:isopentenyl diphosphate biosynthetic process, methylerythritol 4-phosphate pathway"/>
    <property type="evidence" value="ECO:0007669"/>
    <property type="project" value="UniProtKB-UniRule"/>
</dbReference>
<dbReference type="Gene3D" id="3.90.550.10">
    <property type="entry name" value="Spore Coat Polysaccharide Biosynthesis Protein SpsA, Chain A"/>
    <property type="match status" value="1"/>
</dbReference>
<dbReference type="EC" id="2.7.7.60" evidence="7"/>
<dbReference type="FunFam" id="3.90.550.10:FF:000003">
    <property type="entry name" value="2-C-methyl-D-erythritol 4-phosphate cytidylyltransferase"/>
    <property type="match status" value="1"/>
</dbReference>
<dbReference type="HAMAP" id="MF_00108">
    <property type="entry name" value="IspD"/>
    <property type="match status" value="1"/>
</dbReference>
<dbReference type="InterPro" id="IPR029044">
    <property type="entry name" value="Nucleotide-diphossugar_trans"/>
</dbReference>
<dbReference type="AlphaFoldDB" id="A0A363UPI6"/>